<dbReference type="Pfam" id="PF00156">
    <property type="entry name" value="Pribosyltran"/>
    <property type="match status" value="1"/>
</dbReference>
<dbReference type="InterPro" id="IPR029057">
    <property type="entry name" value="PRTase-like"/>
</dbReference>
<dbReference type="EMBL" id="DSQF01000004">
    <property type="protein sequence ID" value="HGZ42397.1"/>
    <property type="molecule type" value="Genomic_DNA"/>
</dbReference>
<dbReference type="CDD" id="cd06223">
    <property type="entry name" value="PRTases_typeI"/>
    <property type="match status" value="1"/>
</dbReference>
<feature type="region of interest" description="Disordered" evidence="1">
    <location>
        <begin position="207"/>
        <end position="228"/>
    </location>
</feature>
<dbReference type="Gene3D" id="3.30.1310.20">
    <property type="entry name" value="PRTase-like"/>
    <property type="match status" value="1"/>
</dbReference>
<keyword evidence="3" id="KW-0328">Glycosyltransferase</keyword>
<dbReference type="AlphaFoldDB" id="A0A832MJ22"/>
<protein>
    <submittedName>
        <fullName evidence="3">Phosphoribosyltransferase</fullName>
    </submittedName>
</protein>
<dbReference type="InterPro" id="IPR000836">
    <property type="entry name" value="PRTase_dom"/>
</dbReference>
<dbReference type="Gene3D" id="3.40.50.2020">
    <property type="match status" value="1"/>
</dbReference>
<comment type="caution">
    <text evidence="3">The sequence shown here is derived from an EMBL/GenBank/DDBJ whole genome shotgun (WGS) entry which is preliminary data.</text>
</comment>
<dbReference type="SUPFAM" id="SSF53271">
    <property type="entry name" value="PRTase-like"/>
    <property type="match status" value="1"/>
</dbReference>
<proteinExistence type="predicted"/>
<dbReference type="GO" id="GO:0016757">
    <property type="term" value="F:glycosyltransferase activity"/>
    <property type="evidence" value="ECO:0007669"/>
    <property type="project" value="UniProtKB-KW"/>
</dbReference>
<evidence type="ECO:0000256" key="1">
    <source>
        <dbReference type="SAM" id="MobiDB-lite"/>
    </source>
</evidence>
<keyword evidence="3" id="KW-0808">Transferase</keyword>
<evidence type="ECO:0000313" key="3">
    <source>
        <dbReference type="EMBL" id="HGZ42397.1"/>
    </source>
</evidence>
<accession>A0A832MJ22</accession>
<name>A0A832MJ22_UNCEI</name>
<reference evidence="3" key="1">
    <citation type="journal article" date="2020" name="mSystems">
        <title>Genome- and Community-Level Interaction Insights into Carbon Utilization and Element Cycling Functions of Hydrothermarchaeota in Hydrothermal Sediment.</title>
        <authorList>
            <person name="Zhou Z."/>
            <person name="Liu Y."/>
            <person name="Xu W."/>
            <person name="Pan J."/>
            <person name="Luo Z.H."/>
            <person name="Li M."/>
        </authorList>
    </citation>
    <scope>NUCLEOTIDE SEQUENCE [LARGE SCALE GENOMIC DNA]</scope>
    <source>
        <strain evidence="3">SpSt-381</strain>
    </source>
</reference>
<gene>
    <name evidence="3" type="ORF">ENR23_03040</name>
</gene>
<organism evidence="3">
    <name type="scientific">Eiseniibacteriota bacterium</name>
    <dbReference type="NCBI Taxonomy" id="2212470"/>
    <lineage>
        <taxon>Bacteria</taxon>
        <taxon>Candidatus Eiseniibacteriota</taxon>
    </lineage>
</organism>
<sequence length="228" mass="24653">MIFRDREHAATLLAARLDAWRGRRPLVLAIPRGAVPMGRTLARALEGDLDVVLVHKVGAPYQPEFAIGAVDESGAWHAEAHARSMGIDPGWLAAECARQVARLRERRAAWSPGRAALDPAGRVAIVVDDGIATGATMDAAVRLLRARGPERIIVAAAVASPEAVTRLRRAADEVVALHVPRDFRAVSLWFEDFAQVEDDEVAAILAAERERERARPAGDGPPADVRRP</sequence>
<evidence type="ECO:0000259" key="2">
    <source>
        <dbReference type="Pfam" id="PF00156"/>
    </source>
</evidence>
<feature type="domain" description="Phosphoribosyltransferase" evidence="2">
    <location>
        <begin position="9"/>
        <end position="169"/>
    </location>
</feature>
<feature type="compositionally biased region" description="Basic and acidic residues" evidence="1">
    <location>
        <begin position="207"/>
        <end position="216"/>
    </location>
</feature>